<evidence type="ECO:0000313" key="10">
    <source>
        <dbReference type="Proteomes" id="UP001163823"/>
    </source>
</evidence>
<sequence length="192" mass="22239">MKGHCKTWVFLSLNELVAVGSLISFLLDIAWAFSYVFPSSLPVNQNYDIHILKFNRSIGICNVSEGSWITDNSYPLYDASDFPFAERGFNCFANGRKDRGYTKWRWKPRDCDIPRFDAHTVLEQLRGKRVVFVGDSLSRTQWESFICLLKTGVEDKKSVYEVNGNKINKQIQFLGVRFSSFNVSIDFYRSSW</sequence>
<organism evidence="9 10">
    <name type="scientific">Quillaja saponaria</name>
    <name type="common">Soap bark tree</name>
    <dbReference type="NCBI Taxonomy" id="32244"/>
    <lineage>
        <taxon>Eukaryota</taxon>
        <taxon>Viridiplantae</taxon>
        <taxon>Streptophyta</taxon>
        <taxon>Embryophyta</taxon>
        <taxon>Tracheophyta</taxon>
        <taxon>Spermatophyta</taxon>
        <taxon>Magnoliopsida</taxon>
        <taxon>eudicotyledons</taxon>
        <taxon>Gunneridae</taxon>
        <taxon>Pentapetalae</taxon>
        <taxon>rosids</taxon>
        <taxon>fabids</taxon>
        <taxon>Fabales</taxon>
        <taxon>Quillajaceae</taxon>
        <taxon>Quillaja</taxon>
    </lineage>
</organism>
<dbReference type="InterPro" id="IPR029962">
    <property type="entry name" value="TBL"/>
</dbReference>
<keyword evidence="10" id="KW-1185">Reference proteome</keyword>
<keyword evidence="3" id="KW-0812">Transmembrane</keyword>
<comment type="similarity">
    <text evidence="2">Belongs to the PC-esterase family. TBL subfamily.</text>
</comment>
<evidence type="ECO:0000313" key="9">
    <source>
        <dbReference type="EMBL" id="KAJ7959240.1"/>
    </source>
</evidence>
<comment type="caution">
    <text evidence="9">The sequence shown here is derived from an EMBL/GenBank/DDBJ whole genome shotgun (WGS) entry which is preliminary data.</text>
</comment>
<dbReference type="GO" id="GO:0005794">
    <property type="term" value="C:Golgi apparatus"/>
    <property type="evidence" value="ECO:0007669"/>
    <property type="project" value="TreeGrafter"/>
</dbReference>
<dbReference type="AlphaFoldDB" id="A0AAD7LJC3"/>
<name>A0AAD7LJC3_QUISA</name>
<keyword evidence="5" id="KW-1133">Transmembrane helix</keyword>
<evidence type="ECO:0000256" key="4">
    <source>
        <dbReference type="ARBA" id="ARBA00022968"/>
    </source>
</evidence>
<gene>
    <name evidence="9" type="ORF">O6P43_019846</name>
</gene>
<evidence type="ECO:0000256" key="1">
    <source>
        <dbReference type="ARBA" id="ARBA00004167"/>
    </source>
</evidence>
<dbReference type="PANTHER" id="PTHR32285:SF63">
    <property type="entry name" value="OS01G0880400 PROTEIN"/>
    <property type="match status" value="1"/>
</dbReference>
<dbReference type="EMBL" id="JARAOO010000008">
    <property type="protein sequence ID" value="KAJ7959240.1"/>
    <property type="molecule type" value="Genomic_DNA"/>
</dbReference>
<dbReference type="KEGG" id="qsa:O6P43_019846"/>
<reference evidence="9" key="1">
    <citation type="journal article" date="2023" name="Science">
        <title>Elucidation of the pathway for biosynthesis of saponin adjuvants from the soapbark tree.</title>
        <authorList>
            <person name="Reed J."/>
            <person name="Orme A."/>
            <person name="El-Demerdash A."/>
            <person name="Owen C."/>
            <person name="Martin L.B.B."/>
            <person name="Misra R.C."/>
            <person name="Kikuchi S."/>
            <person name="Rejzek M."/>
            <person name="Martin A.C."/>
            <person name="Harkess A."/>
            <person name="Leebens-Mack J."/>
            <person name="Louveau T."/>
            <person name="Stephenson M.J."/>
            <person name="Osbourn A."/>
        </authorList>
    </citation>
    <scope>NUCLEOTIDE SEQUENCE</scope>
    <source>
        <strain evidence="9">S10</strain>
    </source>
</reference>
<proteinExistence type="inferred from homology"/>
<evidence type="ECO:0000256" key="3">
    <source>
        <dbReference type="ARBA" id="ARBA00022692"/>
    </source>
</evidence>
<keyword evidence="4" id="KW-0735">Signal-anchor</keyword>
<dbReference type="Proteomes" id="UP001163823">
    <property type="component" value="Chromosome 8"/>
</dbReference>
<dbReference type="GO" id="GO:0016413">
    <property type="term" value="F:O-acetyltransferase activity"/>
    <property type="evidence" value="ECO:0007669"/>
    <property type="project" value="InterPro"/>
</dbReference>
<accession>A0AAD7LJC3</accession>
<dbReference type="PANTHER" id="PTHR32285">
    <property type="entry name" value="PROTEIN TRICHOME BIREFRINGENCE-LIKE 9-RELATED"/>
    <property type="match status" value="1"/>
</dbReference>
<feature type="domain" description="Trichome birefringence-like C-terminal" evidence="7">
    <location>
        <begin position="113"/>
        <end position="191"/>
    </location>
</feature>
<dbReference type="Pfam" id="PF14416">
    <property type="entry name" value="PMR5N"/>
    <property type="match status" value="1"/>
</dbReference>
<evidence type="ECO:0000256" key="5">
    <source>
        <dbReference type="ARBA" id="ARBA00022989"/>
    </source>
</evidence>
<evidence type="ECO:0000256" key="2">
    <source>
        <dbReference type="ARBA" id="ARBA00007727"/>
    </source>
</evidence>
<evidence type="ECO:0000259" key="8">
    <source>
        <dbReference type="Pfam" id="PF14416"/>
    </source>
</evidence>
<dbReference type="Pfam" id="PF13839">
    <property type="entry name" value="PC-Esterase"/>
    <property type="match status" value="1"/>
</dbReference>
<keyword evidence="6" id="KW-0472">Membrane</keyword>
<evidence type="ECO:0000256" key="6">
    <source>
        <dbReference type="ARBA" id="ARBA00023136"/>
    </source>
</evidence>
<protein>
    <submittedName>
        <fullName evidence="9">Trichome birefringence-like family</fullName>
    </submittedName>
</protein>
<dbReference type="GO" id="GO:0016020">
    <property type="term" value="C:membrane"/>
    <property type="evidence" value="ECO:0007669"/>
    <property type="project" value="UniProtKB-SubCell"/>
</dbReference>
<feature type="domain" description="Trichome birefringence-like N-terminal" evidence="8">
    <location>
        <begin position="61"/>
        <end position="112"/>
    </location>
</feature>
<dbReference type="InterPro" id="IPR025846">
    <property type="entry name" value="TBL_N"/>
</dbReference>
<comment type="subcellular location">
    <subcellularLocation>
        <location evidence="1">Membrane</location>
        <topology evidence="1">Single-pass membrane protein</topology>
    </subcellularLocation>
</comment>
<evidence type="ECO:0000259" key="7">
    <source>
        <dbReference type="Pfam" id="PF13839"/>
    </source>
</evidence>
<dbReference type="InterPro" id="IPR026057">
    <property type="entry name" value="TBL_C"/>
</dbReference>